<dbReference type="EMBL" id="JAUJYO010000009">
    <property type="protein sequence ID" value="KAK1307594.1"/>
    <property type="molecule type" value="Genomic_DNA"/>
</dbReference>
<gene>
    <name evidence="2" type="ORF">QJS10_CPA09g00373</name>
</gene>
<dbReference type="AlphaFoldDB" id="A0AAV9E2I2"/>
<comment type="caution">
    <text evidence="2">The sequence shown here is derived from an EMBL/GenBank/DDBJ whole genome shotgun (WGS) entry which is preliminary data.</text>
</comment>
<reference evidence="2" key="2">
    <citation type="submission" date="2023-06" db="EMBL/GenBank/DDBJ databases">
        <authorList>
            <person name="Ma L."/>
            <person name="Liu K.-W."/>
            <person name="Li Z."/>
            <person name="Hsiao Y.-Y."/>
            <person name="Qi Y."/>
            <person name="Fu T."/>
            <person name="Tang G."/>
            <person name="Zhang D."/>
            <person name="Sun W.-H."/>
            <person name="Liu D.-K."/>
            <person name="Li Y."/>
            <person name="Chen G.-Z."/>
            <person name="Liu X.-D."/>
            <person name="Liao X.-Y."/>
            <person name="Jiang Y.-T."/>
            <person name="Yu X."/>
            <person name="Hao Y."/>
            <person name="Huang J."/>
            <person name="Zhao X.-W."/>
            <person name="Ke S."/>
            <person name="Chen Y.-Y."/>
            <person name="Wu W.-L."/>
            <person name="Hsu J.-L."/>
            <person name="Lin Y.-F."/>
            <person name="Huang M.-D."/>
            <person name="Li C.-Y."/>
            <person name="Huang L."/>
            <person name="Wang Z.-W."/>
            <person name="Zhao X."/>
            <person name="Zhong W.-Y."/>
            <person name="Peng D.-H."/>
            <person name="Ahmad S."/>
            <person name="Lan S."/>
            <person name="Zhang J.-S."/>
            <person name="Tsai W.-C."/>
            <person name="Van De Peer Y."/>
            <person name="Liu Z.-J."/>
        </authorList>
    </citation>
    <scope>NUCLEOTIDE SEQUENCE</scope>
    <source>
        <strain evidence="2">CP</strain>
        <tissue evidence="2">Leaves</tissue>
    </source>
</reference>
<proteinExistence type="predicted"/>
<accession>A0AAV9E2I2</accession>
<protein>
    <submittedName>
        <fullName evidence="2">Uncharacterized protein</fullName>
    </submittedName>
</protein>
<feature type="compositionally biased region" description="Polar residues" evidence="1">
    <location>
        <begin position="1"/>
        <end position="18"/>
    </location>
</feature>
<evidence type="ECO:0000256" key="1">
    <source>
        <dbReference type="SAM" id="MobiDB-lite"/>
    </source>
</evidence>
<feature type="region of interest" description="Disordered" evidence="1">
    <location>
        <begin position="1"/>
        <end position="21"/>
    </location>
</feature>
<reference evidence="2" key="1">
    <citation type="journal article" date="2023" name="Nat. Commun.">
        <title>Diploid and tetraploid genomes of Acorus and the evolution of monocots.</title>
        <authorList>
            <person name="Ma L."/>
            <person name="Liu K.W."/>
            <person name="Li Z."/>
            <person name="Hsiao Y.Y."/>
            <person name="Qi Y."/>
            <person name="Fu T."/>
            <person name="Tang G.D."/>
            <person name="Zhang D."/>
            <person name="Sun W.H."/>
            <person name="Liu D.K."/>
            <person name="Li Y."/>
            <person name="Chen G.Z."/>
            <person name="Liu X.D."/>
            <person name="Liao X.Y."/>
            <person name="Jiang Y.T."/>
            <person name="Yu X."/>
            <person name="Hao Y."/>
            <person name="Huang J."/>
            <person name="Zhao X.W."/>
            <person name="Ke S."/>
            <person name="Chen Y.Y."/>
            <person name="Wu W.L."/>
            <person name="Hsu J.L."/>
            <person name="Lin Y.F."/>
            <person name="Huang M.D."/>
            <person name="Li C.Y."/>
            <person name="Huang L."/>
            <person name="Wang Z.W."/>
            <person name="Zhao X."/>
            <person name="Zhong W.Y."/>
            <person name="Peng D.H."/>
            <person name="Ahmad S."/>
            <person name="Lan S."/>
            <person name="Zhang J.S."/>
            <person name="Tsai W.C."/>
            <person name="Van de Peer Y."/>
            <person name="Liu Z.J."/>
        </authorList>
    </citation>
    <scope>NUCLEOTIDE SEQUENCE</scope>
    <source>
        <strain evidence="2">CP</strain>
    </source>
</reference>
<evidence type="ECO:0000313" key="3">
    <source>
        <dbReference type="Proteomes" id="UP001180020"/>
    </source>
</evidence>
<organism evidence="2 3">
    <name type="scientific">Acorus calamus</name>
    <name type="common">Sweet flag</name>
    <dbReference type="NCBI Taxonomy" id="4465"/>
    <lineage>
        <taxon>Eukaryota</taxon>
        <taxon>Viridiplantae</taxon>
        <taxon>Streptophyta</taxon>
        <taxon>Embryophyta</taxon>
        <taxon>Tracheophyta</taxon>
        <taxon>Spermatophyta</taxon>
        <taxon>Magnoliopsida</taxon>
        <taxon>Liliopsida</taxon>
        <taxon>Acoraceae</taxon>
        <taxon>Acorus</taxon>
    </lineage>
</organism>
<dbReference type="Proteomes" id="UP001180020">
    <property type="component" value="Unassembled WGS sequence"/>
</dbReference>
<evidence type="ECO:0000313" key="2">
    <source>
        <dbReference type="EMBL" id="KAK1307594.1"/>
    </source>
</evidence>
<sequence length="79" mass="8528">MDPSIHSMQLRPSPSILSPSKDWEKKLRRCAEAAAKGFAIGSGLKGGLAVFSILVRLRSRRSSASKARSGELMEKESLG</sequence>
<keyword evidence="3" id="KW-1185">Reference proteome</keyword>
<name>A0AAV9E2I2_ACOCL</name>